<accession>A0A8J3BB07</accession>
<feature type="coiled-coil region" evidence="1">
    <location>
        <begin position="9"/>
        <end position="78"/>
    </location>
</feature>
<dbReference type="RefSeq" id="WP_229725875.1">
    <property type="nucleotide sequence ID" value="NZ_BMOF01000098.1"/>
</dbReference>
<organism evidence="2 3">
    <name type="scientific">Calditerricola satsumensis</name>
    <dbReference type="NCBI Taxonomy" id="373054"/>
    <lineage>
        <taxon>Bacteria</taxon>
        <taxon>Bacillati</taxon>
        <taxon>Bacillota</taxon>
        <taxon>Bacilli</taxon>
        <taxon>Bacillales</taxon>
        <taxon>Bacillaceae</taxon>
        <taxon>Calditerricola</taxon>
    </lineage>
</organism>
<proteinExistence type="predicted"/>
<reference evidence="2" key="1">
    <citation type="journal article" date="2014" name="Int. J. Syst. Evol. Microbiol.">
        <title>Complete genome sequence of Corynebacterium casei LMG S-19264T (=DSM 44701T), isolated from a smear-ripened cheese.</title>
        <authorList>
            <consortium name="US DOE Joint Genome Institute (JGI-PGF)"/>
            <person name="Walter F."/>
            <person name="Albersmeier A."/>
            <person name="Kalinowski J."/>
            <person name="Ruckert C."/>
        </authorList>
    </citation>
    <scope>NUCLEOTIDE SEQUENCE</scope>
    <source>
        <strain evidence="2">JCM 14719</strain>
    </source>
</reference>
<dbReference type="Proteomes" id="UP000637720">
    <property type="component" value="Unassembled WGS sequence"/>
</dbReference>
<sequence length="90" mass="10471">MSQAGKDSGMAYEAELKAIREAIEKAKNLRYRAEARLEQLEAQRNEILRELDELGVAPERLDEEIAQLEREIERLLAEAWQHIPKELVEK</sequence>
<reference evidence="2" key="2">
    <citation type="submission" date="2020-09" db="EMBL/GenBank/DDBJ databases">
        <authorList>
            <person name="Sun Q."/>
            <person name="Ohkuma M."/>
        </authorList>
    </citation>
    <scope>NUCLEOTIDE SEQUENCE</scope>
    <source>
        <strain evidence="2">JCM 14719</strain>
    </source>
</reference>
<evidence type="ECO:0000256" key="1">
    <source>
        <dbReference type="SAM" id="Coils"/>
    </source>
</evidence>
<evidence type="ECO:0000313" key="2">
    <source>
        <dbReference type="EMBL" id="GGK08806.1"/>
    </source>
</evidence>
<dbReference type="Gene3D" id="6.10.280.220">
    <property type="match status" value="1"/>
</dbReference>
<evidence type="ECO:0000313" key="3">
    <source>
        <dbReference type="Proteomes" id="UP000637720"/>
    </source>
</evidence>
<keyword evidence="3" id="KW-1185">Reference proteome</keyword>
<keyword evidence="1" id="KW-0175">Coiled coil</keyword>
<comment type="caution">
    <text evidence="2">The sequence shown here is derived from an EMBL/GenBank/DDBJ whole genome shotgun (WGS) entry which is preliminary data.</text>
</comment>
<gene>
    <name evidence="2" type="ORF">GCM10007043_23550</name>
</gene>
<dbReference type="AlphaFoldDB" id="A0A8J3BB07"/>
<name>A0A8J3BB07_9BACI</name>
<protein>
    <submittedName>
        <fullName evidence="2">Uncharacterized protein</fullName>
    </submittedName>
</protein>
<dbReference type="EMBL" id="BMOF01000098">
    <property type="protein sequence ID" value="GGK08806.1"/>
    <property type="molecule type" value="Genomic_DNA"/>
</dbReference>